<comment type="similarity">
    <text evidence="2">Belongs to the nitronate monooxygenase family. NMO class I subfamily.</text>
</comment>
<evidence type="ECO:0000256" key="5">
    <source>
        <dbReference type="ARBA" id="ARBA00022643"/>
    </source>
</evidence>
<dbReference type="PANTHER" id="PTHR42747">
    <property type="entry name" value="NITRONATE MONOOXYGENASE-RELATED"/>
    <property type="match status" value="1"/>
</dbReference>
<comment type="cofactor">
    <cofactor evidence="1">
        <name>FMN</name>
        <dbReference type="ChEBI" id="CHEBI:58210"/>
    </cofactor>
</comment>
<dbReference type="GO" id="GO:0009636">
    <property type="term" value="P:response to toxic substance"/>
    <property type="evidence" value="ECO:0007669"/>
    <property type="project" value="UniProtKB-KW"/>
</dbReference>
<evidence type="ECO:0000256" key="3">
    <source>
        <dbReference type="ARBA" id="ARBA00022575"/>
    </source>
</evidence>
<dbReference type="CDD" id="cd04730">
    <property type="entry name" value="NPD_like"/>
    <property type="match status" value="1"/>
</dbReference>
<keyword evidence="4" id="KW-0285">Flavoprotein</keyword>
<dbReference type="Proteomes" id="UP000031675">
    <property type="component" value="Unassembled WGS sequence"/>
</dbReference>
<dbReference type="PANTHER" id="PTHR42747:SF3">
    <property type="entry name" value="NITRONATE MONOOXYGENASE-RELATED"/>
    <property type="match status" value="1"/>
</dbReference>
<gene>
    <name evidence="10" type="ORF">LP52_08555</name>
</gene>
<keyword evidence="7" id="KW-0503">Monooxygenase</keyword>
<keyword evidence="5" id="KW-0288">FMN</keyword>
<dbReference type="GO" id="GO:0018580">
    <property type="term" value="F:nitronate monooxygenase activity"/>
    <property type="evidence" value="ECO:0007669"/>
    <property type="project" value="InterPro"/>
</dbReference>
<evidence type="ECO:0000256" key="1">
    <source>
        <dbReference type="ARBA" id="ARBA00001917"/>
    </source>
</evidence>
<comment type="catalytic activity">
    <reaction evidence="9">
        <text>3 propionate 3-nitronate + 3 O2 + H2O = 3 3-oxopropanoate + 2 nitrate + nitrite + H2O2 + 3 H(+)</text>
        <dbReference type="Rhea" id="RHEA:57332"/>
        <dbReference type="ChEBI" id="CHEBI:15377"/>
        <dbReference type="ChEBI" id="CHEBI:15378"/>
        <dbReference type="ChEBI" id="CHEBI:15379"/>
        <dbReference type="ChEBI" id="CHEBI:16240"/>
        <dbReference type="ChEBI" id="CHEBI:16301"/>
        <dbReference type="ChEBI" id="CHEBI:17632"/>
        <dbReference type="ChEBI" id="CHEBI:33190"/>
        <dbReference type="ChEBI" id="CHEBI:136067"/>
    </reaction>
</comment>
<dbReference type="STRING" id="183763.LP52_08555"/>
<keyword evidence="10" id="KW-0223">Dioxygenase</keyword>
<keyword evidence="11" id="KW-1185">Reference proteome</keyword>
<evidence type="ECO:0000256" key="2">
    <source>
        <dbReference type="ARBA" id="ARBA00009881"/>
    </source>
</evidence>
<dbReference type="AlphaFoldDB" id="A0A0C2FIZ1"/>
<reference evidence="11" key="1">
    <citation type="journal article" date="2015" name="Chem. Biol.">
        <title>Structure, bioactivity, and resistance mechanism of streptomonomicin, an unusual lasso Peptide from an understudied halophilic actinomycete.</title>
        <authorList>
            <person name="Metelev M."/>
            <person name="Tietz J.I."/>
            <person name="Melby J.O."/>
            <person name="Blair P.M."/>
            <person name="Zhu L."/>
            <person name="Livnat I."/>
            <person name="Severinov K."/>
            <person name="Mitchell D.A."/>
        </authorList>
    </citation>
    <scope>NUCLEOTIDE SEQUENCE [LARGE SCALE GENOMIC DNA]</scope>
    <source>
        <strain evidence="11">YIM 90003</strain>
    </source>
</reference>
<organism evidence="10 11">
    <name type="scientific">Streptomonospora alba</name>
    <dbReference type="NCBI Taxonomy" id="183763"/>
    <lineage>
        <taxon>Bacteria</taxon>
        <taxon>Bacillati</taxon>
        <taxon>Actinomycetota</taxon>
        <taxon>Actinomycetes</taxon>
        <taxon>Streptosporangiales</taxon>
        <taxon>Nocardiopsidaceae</taxon>
        <taxon>Streptomonospora</taxon>
    </lineage>
</organism>
<dbReference type="GO" id="GO:0051213">
    <property type="term" value="F:dioxygenase activity"/>
    <property type="evidence" value="ECO:0007669"/>
    <property type="project" value="UniProtKB-KW"/>
</dbReference>
<protein>
    <recommendedName>
        <fullName evidence="8">Propionate 3-nitronate monooxygenase</fullName>
    </recommendedName>
</protein>
<evidence type="ECO:0000256" key="7">
    <source>
        <dbReference type="ARBA" id="ARBA00023033"/>
    </source>
</evidence>
<keyword evidence="6" id="KW-0560">Oxidoreductase</keyword>
<evidence type="ECO:0000256" key="8">
    <source>
        <dbReference type="ARBA" id="ARBA00031155"/>
    </source>
</evidence>
<dbReference type="InterPro" id="IPR004136">
    <property type="entry name" value="NMO"/>
</dbReference>
<evidence type="ECO:0000313" key="11">
    <source>
        <dbReference type="Proteomes" id="UP000031675"/>
    </source>
</evidence>
<dbReference type="RefSeq" id="WP_040272263.1">
    <property type="nucleotide sequence ID" value="NZ_JROO01000014.1"/>
</dbReference>
<evidence type="ECO:0000256" key="4">
    <source>
        <dbReference type="ARBA" id="ARBA00022630"/>
    </source>
</evidence>
<evidence type="ECO:0000256" key="6">
    <source>
        <dbReference type="ARBA" id="ARBA00023002"/>
    </source>
</evidence>
<keyword evidence="3" id="KW-0216">Detoxification</keyword>
<dbReference type="Gene3D" id="3.20.20.70">
    <property type="entry name" value="Aldolase class I"/>
    <property type="match status" value="1"/>
</dbReference>
<name>A0A0C2FIZ1_9ACTN</name>
<comment type="caution">
    <text evidence="10">The sequence shown here is derived from an EMBL/GenBank/DDBJ whole genome shotgun (WGS) entry which is preliminary data.</text>
</comment>
<sequence length="338" mass="34734">MGILRELDVGVIAAPMAGGASTPELAAAVGAAGGLGFLAAGYLTAEAMGERIGRLRALTDRPFGVNLFVPARDTADPQALAAYRERMEREAARLGVEPGAAVWGDDDYPAKLAALRADPVPLVSFTFGCPAPADIASLRRAGTEVMVTVTTSAEAEAAADAGADALCVQGAEAGGHQASFEDAYERTIPLAQLLAEVRARVRLPVVAAGGIGDAAEARRALTGGAVAVQLGTALLCTPESGAAQVHKDALLRQRFARTAVTRAFSGRRARALANRFLAEHDGSAPAAYPHIHHMTAPLRAAAARAAAADTVHLWAGTAFRAVRERPAAEVVADIAADL</sequence>
<dbReference type="SUPFAM" id="SSF51412">
    <property type="entry name" value="Inosine monophosphate dehydrogenase (IMPDH)"/>
    <property type="match status" value="1"/>
</dbReference>
<evidence type="ECO:0000256" key="9">
    <source>
        <dbReference type="ARBA" id="ARBA00049401"/>
    </source>
</evidence>
<evidence type="ECO:0000313" key="10">
    <source>
        <dbReference type="EMBL" id="KIH99179.1"/>
    </source>
</evidence>
<proteinExistence type="inferred from homology"/>
<accession>A0A0C2FIZ1</accession>
<dbReference type="InterPro" id="IPR013785">
    <property type="entry name" value="Aldolase_TIM"/>
</dbReference>
<dbReference type="Pfam" id="PF03060">
    <property type="entry name" value="NMO"/>
    <property type="match status" value="1"/>
</dbReference>
<dbReference type="EMBL" id="JROO01000014">
    <property type="protein sequence ID" value="KIH99179.1"/>
    <property type="molecule type" value="Genomic_DNA"/>
</dbReference>